<reference evidence="2 4" key="2">
    <citation type="submission" date="2016-10" db="EMBL/GenBank/DDBJ databases">
        <authorList>
            <person name="Varghese N."/>
            <person name="Submissions S."/>
        </authorList>
    </citation>
    <scope>NUCLEOTIDE SEQUENCE [LARGE SCALE GENOMIC DNA]</scope>
    <source>
        <strain evidence="2 4">DSM 6083</strain>
    </source>
</reference>
<evidence type="ECO:0000313" key="3">
    <source>
        <dbReference type="Proteomes" id="UP000031271"/>
    </source>
</evidence>
<dbReference type="KEGG" id="pbm:CL52_19345"/>
<dbReference type="RefSeq" id="WP_041109581.1">
    <property type="nucleotide sequence ID" value="NZ_CP007511.1"/>
</dbReference>
<dbReference type="Proteomes" id="UP000182276">
    <property type="component" value="Unassembled WGS sequence"/>
</dbReference>
<dbReference type="GeneID" id="77262040"/>
<gene>
    <name evidence="1" type="ORF">CL52_19345</name>
    <name evidence="2" type="ORF">SAMN05660875_10648</name>
</gene>
<dbReference type="EMBL" id="FNHO01000006">
    <property type="protein sequence ID" value="SDM57652.1"/>
    <property type="molecule type" value="Genomic_DNA"/>
</dbReference>
<dbReference type="PROSITE" id="PS51257">
    <property type="entry name" value="PROKAR_LIPOPROTEIN"/>
    <property type="match status" value="1"/>
</dbReference>
<reference evidence="3" key="1">
    <citation type="submission" date="2014-03" db="EMBL/GenBank/DDBJ databases">
        <title>Complete genome of Pseudomonas balearica DSM 6083T, a sewage water isolate from an enrichment with 2-methylnaphthalene.</title>
        <authorList>
            <person name="Salva-Serra F."/>
            <person name="Jaen-Luchoro D."/>
            <person name="Busquets A."/>
            <person name="Pena A."/>
            <person name="Gomila M."/>
            <person name="Bosch R."/>
            <person name="Nogales B."/>
            <person name="Garcia-Valdes E."/>
            <person name="Lalucat J."/>
            <person name="Bennasar A."/>
        </authorList>
    </citation>
    <scope>NUCLEOTIDE SEQUENCE [LARGE SCALE GENOMIC DNA]</scope>
    <source>
        <strain evidence="3">DSM 6083</strain>
    </source>
</reference>
<proteinExistence type="predicted"/>
<dbReference type="AlphaFoldDB" id="A0A8D4C520"/>
<accession>A0A8D4C520</accession>
<dbReference type="Proteomes" id="UP000031271">
    <property type="component" value="Chromosome"/>
</dbReference>
<keyword evidence="4" id="KW-1185">Reference proteome</keyword>
<protein>
    <submittedName>
        <fullName evidence="1">Uncharacterized protein</fullName>
    </submittedName>
</protein>
<sequence>MTGKGWRAVIILGGFALLGLAGCAQTPGRSCADEASYFPAGLFPSQYPASDELRRRRYAAPLQRLGEPSLACAPAEAAESYRLLWLNNLAHPVVIRVSADGEGATLAAAQLSGWGWAEPGEPLARSLQRLTTEDWQRLRKALQRADFWHLPTSGTLYGVHGGQWVIEGQRGGHYHLVDRWSPAAGEFRELGELFFDLAGWLRPEPGQ</sequence>
<name>A0A8D4C520_9GAMM</name>
<evidence type="ECO:0000313" key="2">
    <source>
        <dbReference type="EMBL" id="SDM57652.1"/>
    </source>
</evidence>
<reference evidence="1 3" key="3">
    <citation type="journal article" name="Genome Announc.">
        <title>Complete Genome Sequence of Pseudomonas balearica DSM 6083T.</title>
        <authorList>
            <person name="Bennasar-Figueras A."/>
            <person name="Salva-Serra F."/>
            <person name="Jaen-Luchoro D."/>
            <person name="Segui C."/>
            <person name="Aliaga F."/>
            <person name="Busquets A."/>
            <person name="Gomila M."/>
            <person name="Moore E.R."/>
            <person name="Lalucat J."/>
        </authorList>
    </citation>
    <scope>NUCLEOTIDE SEQUENCE [LARGE SCALE GENOMIC DNA]</scope>
    <source>
        <strain evidence="3">DSM 6083</strain>
        <strain evidence="1">DSM6083</strain>
    </source>
</reference>
<evidence type="ECO:0000313" key="1">
    <source>
        <dbReference type="EMBL" id="AJE17410.1"/>
    </source>
</evidence>
<dbReference type="EMBL" id="CP007511">
    <property type="protein sequence ID" value="AJE17410.1"/>
    <property type="molecule type" value="Genomic_DNA"/>
</dbReference>
<evidence type="ECO:0000313" key="4">
    <source>
        <dbReference type="Proteomes" id="UP000182276"/>
    </source>
</evidence>
<organism evidence="1 3">
    <name type="scientific">Stutzerimonas balearica DSM 6083</name>
    <dbReference type="NCBI Taxonomy" id="1123016"/>
    <lineage>
        <taxon>Bacteria</taxon>
        <taxon>Pseudomonadati</taxon>
        <taxon>Pseudomonadota</taxon>
        <taxon>Gammaproteobacteria</taxon>
        <taxon>Pseudomonadales</taxon>
        <taxon>Pseudomonadaceae</taxon>
        <taxon>Stutzerimonas</taxon>
    </lineage>
</organism>